<dbReference type="PANTHER" id="PTHR28136:SF1">
    <property type="entry name" value="NUCLEUS EXPORT PROTEIN BRL1"/>
    <property type="match status" value="1"/>
</dbReference>
<dbReference type="KEGG" id="pgu:PGUG_04233"/>
<keyword evidence="1" id="KW-0812">Transmembrane</keyword>
<dbReference type="InParanoid" id="A5DLT2"/>
<keyword evidence="4" id="KW-1185">Reference proteome</keyword>
<dbReference type="HOGENOM" id="CLU_1094634_0_0_1"/>
<dbReference type="PANTHER" id="PTHR28136">
    <property type="entry name" value="NUCLEUS EXPORT PROTEIN BRR6"/>
    <property type="match status" value="1"/>
</dbReference>
<dbReference type="AlphaFoldDB" id="A5DLT2"/>
<dbReference type="Proteomes" id="UP000001997">
    <property type="component" value="Unassembled WGS sequence"/>
</dbReference>
<protein>
    <recommendedName>
        <fullName evidence="2">Brl1/Brr6 domain-containing protein</fullName>
    </recommendedName>
</protein>
<name>A5DLT2_PICGU</name>
<accession>A5DLT2</accession>
<dbReference type="GO" id="GO:0006998">
    <property type="term" value="P:nuclear envelope organization"/>
    <property type="evidence" value="ECO:0007669"/>
    <property type="project" value="InterPro"/>
</dbReference>
<feature type="transmembrane region" description="Helical" evidence="1">
    <location>
        <begin position="198"/>
        <end position="219"/>
    </location>
</feature>
<organism evidence="3 4">
    <name type="scientific">Meyerozyma guilliermondii (strain ATCC 6260 / CBS 566 / DSM 6381 / JCM 1539 / NBRC 10279 / NRRL Y-324)</name>
    <name type="common">Yeast</name>
    <name type="synonym">Candida guilliermondii</name>
    <dbReference type="NCBI Taxonomy" id="294746"/>
    <lineage>
        <taxon>Eukaryota</taxon>
        <taxon>Fungi</taxon>
        <taxon>Dikarya</taxon>
        <taxon>Ascomycota</taxon>
        <taxon>Saccharomycotina</taxon>
        <taxon>Pichiomycetes</taxon>
        <taxon>Debaryomycetaceae</taxon>
        <taxon>Meyerozyma</taxon>
    </lineage>
</organism>
<evidence type="ECO:0000313" key="3">
    <source>
        <dbReference type="EMBL" id="EDK40135.2"/>
    </source>
</evidence>
<dbReference type="OrthoDB" id="5961at2759"/>
<gene>
    <name evidence="3" type="ORF">PGUG_04233</name>
</gene>
<feature type="domain" description="Brl1/Brr6" evidence="2">
    <location>
        <begin position="84"/>
        <end position="220"/>
    </location>
</feature>
<dbReference type="GO" id="GO:0055088">
    <property type="term" value="P:lipid homeostasis"/>
    <property type="evidence" value="ECO:0007669"/>
    <property type="project" value="InterPro"/>
</dbReference>
<keyword evidence="1" id="KW-0472">Membrane</keyword>
<evidence type="ECO:0000256" key="1">
    <source>
        <dbReference type="SAM" id="Phobius"/>
    </source>
</evidence>
<evidence type="ECO:0000259" key="2">
    <source>
        <dbReference type="SMART" id="SM01042"/>
    </source>
</evidence>
<dbReference type="FunCoup" id="A5DLT2">
    <property type="interactions" value="11"/>
</dbReference>
<dbReference type="Pfam" id="PF10104">
    <property type="entry name" value="Brr6_like_C_C"/>
    <property type="match status" value="1"/>
</dbReference>
<dbReference type="eggNOG" id="KOG4503">
    <property type="taxonomic scope" value="Eukaryota"/>
</dbReference>
<dbReference type="EMBL" id="CH408159">
    <property type="protein sequence ID" value="EDK40135.2"/>
    <property type="molecule type" value="Genomic_DNA"/>
</dbReference>
<keyword evidence="1" id="KW-1133">Transmembrane helix</keyword>
<evidence type="ECO:0000313" key="4">
    <source>
        <dbReference type="Proteomes" id="UP000001997"/>
    </source>
</evidence>
<dbReference type="InterPro" id="IPR018767">
    <property type="entry name" value="Brl1/Brr6_dom"/>
</dbReference>
<dbReference type="GO" id="GO:0031965">
    <property type="term" value="C:nuclear membrane"/>
    <property type="evidence" value="ECO:0007669"/>
    <property type="project" value="InterPro"/>
</dbReference>
<feature type="transmembrane region" description="Helical" evidence="1">
    <location>
        <begin position="82"/>
        <end position="105"/>
    </location>
</feature>
<dbReference type="InterPro" id="IPR040202">
    <property type="entry name" value="Brl1/Brr6"/>
</dbReference>
<sequence>MHHHTPTPDILSRFSCVATSFSMHKRTPRDSISSLENETVATSVPRHVASEQKSSKFYWKRINHEEKSYNRRSILRDPSTPYLISLYLQLAVNIAVVLAVFYFVWRFYKVISVDIQHKIELYTIELMEEVARCQREYTRNRCSVENGNKRIPALESMCTKWKKCMNRDPAHIGTGKIAAETFADIINGFFVHTTWKSLVFLTTITIGAIVLSNVAFGTYRRSYEPQRYEVQKIPDAENSVRELQEVVYDHQITI</sequence>
<dbReference type="SMART" id="SM01042">
    <property type="entry name" value="Brr6_like_C_C"/>
    <property type="match status" value="1"/>
</dbReference>
<dbReference type="GeneID" id="5125396"/>
<dbReference type="VEuPathDB" id="FungiDB:PGUG_04233"/>
<dbReference type="OMA" id="RINHEEK"/>
<proteinExistence type="predicted"/>
<reference evidence="3 4" key="1">
    <citation type="journal article" date="2009" name="Nature">
        <title>Evolution of pathogenicity and sexual reproduction in eight Candida genomes.</title>
        <authorList>
            <person name="Butler G."/>
            <person name="Rasmussen M.D."/>
            <person name="Lin M.F."/>
            <person name="Santos M.A."/>
            <person name="Sakthikumar S."/>
            <person name="Munro C.A."/>
            <person name="Rheinbay E."/>
            <person name="Grabherr M."/>
            <person name="Forche A."/>
            <person name="Reedy J.L."/>
            <person name="Agrafioti I."/>
            <person name="Arnaud M.B."/>
            <person name="Bates S."/>
            <person name="Brown A.J."/>
            <person name="Brunke S."/>
            <person name="Costanzo M.C."/>
            <person name="Fitzpatrick D.A."/>
            <person name="de Groot P.W."/>
            <person name="Harris D."/>
            <person name="Hoyer L.L."/>
            <person name="Hube B."/>
            <person name="Klis F.M."/>
            <person name="Kodira C."/>
            <person name="Lennard N."/>
            <person name="Logue M.E."/>
            <person name="Martin R."/>
            <person name="Neiman A.M."/>
            <person name="Nikolaou E."/>
            <person name="Quail M.A."/>
            <person name="Quinn J."/>
            <person name="Santos M.C."/>
            <person name="Schmitzberger F.F."/>
            <person name="Sherlock G."/>
            <person name="Shah P."/>
            <person name="Silverstein K.A."/>
            <person name="Skrzypek M.S."/>
            <person name="Soll D."/>
            <person name="Staggs R."/>
            <person name="Stansfield I."/>
            <person name="Stumpf M.P."/>
            <person name="Sudbery P.E."/>
            <person name="Srikantha T."/>
            <person name="Zeng Q."/>
            <person name="Berman J."/>
            <person name="Berriman M."/>
            <person name="Heitman J."/>
            <person name="Gow N.A."/>
            <person name="Lorenz M.C."/>
            <person name="Birren B.W."/>
            <person name="Kellis M."/>
            <person name="Cuomo C.A."/>
        </authorList>
    </citation>
    <scope>NUCLEOTIDE SEQUENCE [LARGE SCALE GENOMIC DNA]</scope>
    <source>
        <strain evidence="4">ATCC 6260 / CBS 566 / DSM 6381 / JCM 1539 / NBRC 10279 / NRRL Y-324</strain>
    </source>
</reference>
<dbReference type="RefSeq" id="XP_001483504.2">
    <property type="nucleotide sequence ID" value="XM_001483454.1"/>
</dbReference>